<dbReference type="CDD" id="cd01650">
    <property type="entry name" value="RT_nLTR_like"/>
    <property type="match status" value="1"/>
</dbReference>
<dbReference type="CDD" id="cd09276">
    <property type="entry name" value="Rnase_HI_RT_non_LTR"/>
    <property type="match status" value="1"/>
</dbReference>
<dbReference type="SUPFAM" id="SSF56672">
    <property type="entry name" value="DNA/RNA polymerases"/>
    <property type="match status" value="1"/>
</dbReference>
<evidence type="ECO:0000256" key="1">
    <source>
        <dbReference type="SAM" id="Coils"/>
    </source>
</evidence>
<keyword evidence="4" id="KW-1185">Reference proteome</keyword>
<proteinExistence type="predicted"/>
<reference evidence="5" key="1">
    <citation type="submission" date="2025-08" db="UniProtKB">
        <authorList>
            <consortium name="RefSeq"/>
        </authorList>
    </citation>
    <scope>IDENTIFICATION</scope>
    <source>
        <strain evidence="5">Airmid</strain>
    </source>
</reference>
<dbReference type="OMA" id="IRICECT"/>
<accession>A0A6P6XP06</accession>
<dbReference type="Gene3D" id="3.30.420.10">
    <property type="entry name" value="Ribonuclease H-like superfamily/Ribonuclease H"/>
    <property type="match status" value="1"/>
</dbReference>
<dbReference type="OrthoDB" id="6515318at2759"/>
<dbReference type="InterPro" id="IPR012337">
    <property type="entry name" value="RNaseH-like_sf"/>
</dbReference>
<evidence type="ECO:0000313" key="4">
    <source>
        <dbReference type="Proteomes" id="UP000515146"/>
    </source>
</evidence>
<dbReference type="InterPro" id="IPR036397">
    <property type="entry name" value="RNaseH_sf"/>
</dbReference>
<dbReference type="GO" id="GO:0071897">
    <property type="term" value="P:DNA biosynthetic process"/>
    <property type="evidence" value="ECO:0007669"/>
    <property type="project" value="UniProtKB-ARBA"/>
</dbReference>
<evidence type="ECO:0000313" key="5">
    <source>
        <dbReference type="RefSeq" id="XP_027194503.1"/>
    </source>
</evidence>
<dbReference type="PROSITE" id="PS50878">
    <property type="entry name" value="RT_POL"/>
    <property type="match status" value="1"/>
</dbReference>
<dbReference type="GO" id="GO:0004523">
    <property type="term" value="F:RNA-DNA hybrid ribonuclease activity"/>
    <property type="evidence" value="ECO:0007669"/>
    <property type="project" value="InterPro"/>
</dbReference>
<dbReference type="GO" id="GO:0042575">
    <property type="term" value="C:DNA polymerase complex"/>
    <property type="evidence" value="ECO:0007669"/>
    <property type="project" value="UniProtKB-ARBA"/>
</dbReference>
<dbReference type="KEGG" id="dpte:113789201"/>
<dbReference type="PANTHER" id="PTHR19446">
    <property type="entry name" value="REVERSE TRANSCRIPTASES"/>
    <property type="match status" value="1"/>
</dbReference>
<dbReference type="GO" id="GO:0003676">
    <property type="term" value="F:nucleic acid binding"/>
    <property type="evidence" value="ECO:0007669"/>
    <property type="project" value="InterPro"/>
</dbReference>
<feature type="coiled-coil region" evidence="1">
    <location>
        <begin position="436"/>
        <end position="483"/>
    </location>
</feature>
<feature type="coiled-coil region" evidence="1">
    <location>
        <begin position="64"/>
        <end position="105"/>
    </location>
</feature>
<dbReference type="Pfam" id="PF00075">
    <property type="entry name" value="RNase_H"/>
    <property type="match status" value="1"/>
</dbReference>
<dbReference type="PROSITE" id="PS50879">
    <property type="entry name" value="RNASE_H_1"/>
    <property type="match status" value="1"/>
</dbReference>
<dbReference type="InterPro" id="IPR002156">
    <property type="entry name" value="RNaseH_domain"/>
</dbReference>
<dbReference type="Proteomes" id="UP000515146">
    <property type="component" value="Unplaced"/>
</dbReference>
<keyword evidence="1" id="KW-0175">Coiled coil</keyword>
<gene>
    <name evidence="5" type="primary">LOC113789201</name>
</gene>
<feature type="domain" description="RNase H type-1" evidence="3">
    <location>
        <begin position="1041"/>
        <end position="1169"/>
    </location>
</feature>
<dbReference type="InParanoid" id="A0A6P6XP06"/>
<sequence length="1310" mass="149535">MTEKTDKTLKTPSNLSEAIGYLENLIKSHGNKKISVSDHKEHIQNIIVILEDIKTSPDDNDTEKDELQALYAQKEADLKVLNDENKQLKAETTQKSDEIKRLRDEILKIKAQKYDEILGKKHDTNPILKKQPTFADIARINNPMANNNAIQRKNHVVIISPKDEDVSKDSNQTIAFVKEKINAKTTLENGLRIERLQPVSGKKCLIKCNSEKDVEKICNILNNDDKITAKKPTKKNPRIMVVGISKDIEKEQIPTLIKAQNPKINEFIENNENENMKILFDKEDRVGSKYPLDITIMDKSTIILCQNVQHSRAGTQQILINAQTYKSPILCIQEPYTFGDKACGLTGYNIHSSTIPKTVIATVIPNVISIQQFITSNCVSSKEIQCFDRRSRCLRSAEEVNDLVDSLSDTIIRICECTLPRNKPGKRSIYWFNNELKEKQQKCKRLRRKWKRSNNQYLKEIHLNNYIEYLKEYKNQLISTKKESIRQFYSIQDNSSIWKQVYKWCKTPTNLNQNLKTIKTDQGWTSSPLETANHLLNKFFPDDQPDNTDQSIISAFAQSTYSATNDAPFSREEVNDAIATENDSKSPGADSISANIIKNINKLFPTLYFNIFNACLELSAFPKSWKLSTVKIIPKPGSNLQTAKAFRPISLLSVTGKIFEKLIYKRLLFWIHQHPTGLSNNQYGFRPQRSTDDAINVIVNKRNEILNKKHYGIFISLDVAGAFDSAWWSLIISSLMNLNIPKNIIEILKSYFTDRKASLVICGEKAEKSLSRGCPQGAKCSPLLWNILYDNLLKLQLPIGCYLQAFADDAFLIVTHEKLDVCENRANKALARIFKWGNQNKIEFNPNKTQAMLISKKRKTRDIVLQINGSRIELVNSLKYLGVIIENKNKWNLHLDMISKKSLKLYHQIMRTTGKEWGLSGEVLRTIYTVAIEPILTYACSSWHGVLDFKTKRAKLLSIQRSFAISIIKGYRTISTEAAIVLANIDPLDLKILYCTNRYHLKRGNPTNNCIDLIPFQLRAPFSNRLHPALSTNMESRNCPQHHRIDIFTDGSKIDNQTGCAFAAIENNNIIHSTKLRLADECSVFQAELLAILQAIQWCIANDLDARIHCDSQAAIKAVCSRYTSDDLALTIQRMVNSYNKHICLTWVKAHVGITGNELADTLAKEATKEQSISYDRRPISYGLRVLKLKMLKDWNDRWQTSNKGRITASFFPTIKNRKECRFLPNFVQTQFLTGHGKLGSYLFRMQIRQSDACVCGESQTVEHVLLYCPATLSSRTEAESRIGRSISMGMEKADHIHILDYMMKAFKIL</sequence>
<dbReference type="SUPFAM" id="SSF53098">
    <property type="entry name" value="Ribonuclease H-like"/>
    <property type="match status" value="1"/>
</dbReference>
<dbReference type="RefSeq" id="XP_027194503.1">
    <property type="nucleotide sequence ID" value="XM_027338702.1"/>
</dbReference>
<dbReference type="InterPro" id="IPR000477">
    <property type="entry name" value="RT_dom"/>
</dbReference>
<name>A0A6P6XP06_DERPT</name>
<dbReference type="Pfam" id="PF00078">
    <property type="entry name" value="RVT_1"/>
    <property type="match status" value="1"/>
</dbReference>
<evidence type="ECO:0000259" key="2">
    <source>
        <dbReference type="PROSITE" id="PS50878"/>
    </source>
</evidence>
<evidence type="ECO:0000259" key="3">
    <source>
        <dbReference type="PROSITE" id="PS50879"/>
    </source>
</evidence>
<dbReference type="InterPro" id="IPR043502">
    <property type="entry name" value="DNA/RNA_pol_sf"/>
</dbReference>
<feature type="domain" description="Reverse transcriptase" evidence="2">
    <location>
        <begin position="614"/>
        <end position="885"/>
    </location>
</feature>
<protein>
    <submittedName>
        <fullName evidence="5">Uncharacterized protein LOC113789201</fullName>
    </submittedName>
</protein>
<organism evidence="4 5">
    <name type="scientific">Dermatophagoides pteronyssinus</name>
    <name type="common">European house dust mite</name>
    <dbReference type="NCBI Taxonomy" id="6956"/>
    <lineage>
        <taxon>Eukaryota</taxon>
        <taxon>Metazoa</taxon>
        <taxon>Ecdysozoa</taxon>
        <taxon>Arthropoda</taxon>
        <taxon>Chelicerata</taxon>
        <taxon>Arachnida</taxon>
        <taxon>Acari</taxon>
        <taxon>Acariformes</taxon>
        <taxon>Sarcoptiformes</taxon>
        <taxon>Astigmata</taxon>
        <taxon>Psoroptidia</taxon>
        <taxon>Analgoidea</taxon>
        <taxon>Pyroglyphidae</taxon>
        <taxon>Dermatophagoidinae</taxon>
        <taxon>Dermatophagoides</taxon>
    </lineage>
</organism>